<dbReference type="PROSITE" id="PS51459">
    <property type="entry name" value="FIDO"/>
    <property type="match status" value="1"/>
</dbReference>
<dbReference type="Pfam" id="PF02661">
    <property type="entry name" value="Fic"/>
    <property type="match status" value="1"/>
</dbReference>
<dbReference type="PANTHER" id="PTHR13504">
    <property type="entry name" value="FIDO DOMAIN-CONTAINING PROTEIN DDB_G0283145"/>
    <property type="match status" value="1"/>
</dbReference>
<dbReference type="InterPro" id="IPR040198">
    <property type="entry name" value="Fido_containing"/>
</dbReference>
<name>A0A3L8GNL9_STRIN</name>
<keyword evidence="2" id="KW-0547">Nucleotide-binding</keyword>
<gene>
    <name evidence="5" type="ORF">DIY07_02735</name>
</gene>
<comment type="caution">
    <text evidence="5">The sequence shown here is derived from an EMBL/GenBank/DDBJ whole genome shotgun (WGS) entry which is preliminary data.</text>
</comment>
<protein>
    <submittedName>
        <fullName evidence="5">Cell filamentation protein Fic</fullName>
    </submittedName>
</protein>
<evidence type="ECO:0000256" key="2">
    <source>
        <dbReference type="PIRSR" id="PIRSR640198-2"/>
    </source>
</evidence>
<feature type="domain" description="Fido" evidence="4">
    <location>
        <begin position="87"/>
        <end position="225"/>
    </location>
</feature>
<evidence type="ECO:0000256" key="1">
    <source>
        <dbReference type="PIRSR" id="PIRSR640198-1"/>
    </source>
</evidence>
<dbReference type="EMBL" id="QLQD01000028">
    <property type="protein sequence ID" value="RLU58064.1"/>
    <property type="molecule type" value="Genomic_DNA"/>
</dbReference>
<dbReference type="GO" id="GO:0005524">
    <property type="term" value="F:ATP binding"/>
    <property type="evidence" value="ECO:0007669"/>
    <property type="project" value="UniProtKB-KW"/>
</dbReference>
<dbReference type="InterPro" id="IPR003812">
    <property type="entry name" value="Fido"/>
</dbReference>
<organism evidence="5 6">
    <name type="scientific">Streptococcus iniae</name>
    <name type="common">Streptococcus shiloi</name>
    <dbReference type="NCBI Taxonomy" id="1346"/>
    <lineage>
        <taxon>Bacteria</taxon>
        <taxon>Bacillati</taxon>
        <taxon>Bacillota</taxon>
        <taxon>Bacilli</taxon>
        <taxon>Lactobacillales</taxon>
        <taxon>Streptococcaceae</taxon>
        <taxon>Streptococcus</taxon>
    </lineage>
</organism>
<accession>A0A3L8GNL9</accession>
<dbReference type="OrthoDB" id="9813719at2"/>
<feature type="binding site" evidence="2">
    <location>
        <begin position="203"/>
        <end position="204"/>
    </location>
    <ligand>
        <name>ATP</name>
        <dbReference type="ChEBI" id="CHEBI:30616"/>
    </ligand>
</feature>
<evidence type="ECO:0000313" key="6">
    <source>
        <dbReference type="Proteomes" id="UP000269148"/>
    </source>
</evidence>
<feature type="site" description="Important for autoinhibition of adenylyltransferase activity" evidence="3">
    <location>
        <position position="35"/>
    </location>
</feature>
<evidence type="ECO:0000313" key="5">
    <source>
        <dbReference type="EMBL" id="RLU58064.1"/>
    </source>
</evidence>
<evidence type="ECO:0000259" key="4">
    <source>
        <dbReference type="PROSITE" id="PS51459"/>
    </source>
</evidence>
<dbReference type="RefSeq" id="WP_121791986.1">
    <property type="nucleotide sequence ID" value="NZ_QLQC01000029.1"/>
</dbReference>
<dbReference type="SUPFAM" id="SSF140931">
    <property type="entry name" value="Fic-like"/>
    <property type="match status" value="1"/>
</dbReference>
<keyword evidence="2" id="KW-0067">ATP-binding</keyword>
<dbReference type="AlphaFoldDB" id="A0A3L8GNL9"/>
<feature type="binding site" evidence="2">
    <location>
        <begin position="171"/>
        <end position="178"/>
    </location>
    <ligand>
        <name>ATP</name>
        <dbReference type="ChEBI" id="CHEBI:30616"/>
    </ligand>
</feature>
<evidence type="ECO:0000256" key="3">
    <source>
        <dbReference type="PIRSR" id="PIRSR640198-3"/>
    </source>
</evidence>
<reference evidence="5 6" key="1">
    <citation type="submission" date="2018-06" db="EMBL/GenBank/DDBJ databases">
        <title>Mutators as drivers of adaptation in pathogenic bacteria and a risk factor for host jumps and vaccine escape.</title>
        <authorList>
            <person name="Barnes A.C."/>
            <person name="Silayeva O."/>
        </authorList>
    </citation>
    <scope>NUCLEOTIDE SEQUENCE [LARGE SCALE GENOMIC DNA]</scope>
    <source>
        <strain evidence="5 6">QMA0445</strain>
    </source>
</reference>
<sequence length="287" mass="33128">MDLITRLKAERDGQVHGGIYDITQKRFAYNSNKIEGSRLTEEQTSFIYETKTIANVGGVGIKIDDLVETTNHFKCFDYVLDSVDEPLTEEYILKLHRMLKSGTSSENNPIAPIGKYKVLENEVGQIATSSVEHTEDEMFSLLLAYGLKEVKDLSFLANFHAQFERIHPFADGNGRVGRLILYKECLKEGITPFIVDDLNKSSYYSALEEFQIYDNRQPLLEYFKAEQKFYTNYLKNKGFLGKINDRVNGDVIKKHDPFQEKLKKYQKQVRESISDKKSNTKENDLYL</sequence>
<dbReference type="Gene3D" id="1.10.3290.10">
    <property type="entry name" value="Fido-like domain"/>
    <property type="match status" value="1"/>
</dbReference>
<feature type="active site" evidence="1">
    <location>
        <position position="167"/>
    </location>
</feature>
<proteinExistence type="predicted"/>
<dbReference type="InterPro" id="IPR036597">
    <property type="entry name" value="Fido-like_dom_sf"/>
</dbReference>
<dbReference type="Proteomes" id="UP000269148">
    <property type="component" value="Unassembled WGS sequence"/>
</dbReference>
<dbReference type="PANTHER" id="PTHR13504:SF38">
    <property type="entry name" value="FIDO DOMAIN-CONTAINING PROTEIN"/>
    <property type="match status" value="1"/>
</dbReference>